<keyword evidence="12" id="KW-0508">mRNA splicing</keyword>
<keyword evidence="17" id="KW-0812">Transmembrane</keyword>
<dbReference type="CDD" id="cd00821">
    <property type="entry name" value="PH"/>
    <property type="match status" value="1"/>
</dbReference>
<dbReference type="Gene3D" id="3.40.50.1820">
    <property type="entry name" value="alpha/beta hydrolase"/>
    <property type="match status" value="3"/>
</dbReference>
<dbReference type="Gene3D" id="3.30.390.10">
    <property type="entry name" value="Enolase-like, N-terminal domain"/>
    <property type="match status" value="1"/>
</dbReference>
<dbReference type="Pfam" id="PF03952">
    <property type="entry name" value="Enolase_N"/>
    <property type="match status" value="1"/>
</dbReference>
<proteinExistence type="inferred from homology"/>
<comment type="similarity">
    <text evidence="6">Belongs to the enolase family.</text>
</comment>
<keyword evidence="13" id="KW-0456">Lyase</keyword>
<keyword evidence="14" id="KW-0539">Nucleus</keyword>
<feature type="compositionally biased region" description="Basic residues" evidence="16">
    <location>
        <begin position="402"/>
        <end position="413"/>
    </location>
</feature>
<evidence type="ECO:0000256" key="11">
    <source>
        <dbReference type="ARBA" id="ARBA00023152"/>
    </source>
</evidence>
<evidence type="ECO:0000256" key="14">
    <source>
        <dbReference type="ARBA" id="ARBA00023242"/>
    </source>
</evidence>
<feature type="compositionally biased region" description="Basic residues" evidence="16">
    <location>
        <begin position="2620"/>
        <end position="2639"/>
    </location>
</feature>
<dbReference type="PROSITE" id="PS01174">
    <property type="entry name" value="LIPASE_GDXG_SER"/>
    <property type="match status" value="3"/>
</dbReference>
<evidence type="ECO:0000259" key="18">
    <source>
        <dbReference type="PROSITE" id="PS50003"/>
    </source>
</evidence>
<dbReference type="FunFam" id="3.20.20.120:FF:000002">
    <property type="entry name" value="Enolase 1"/>
    <property type="match status" value="1"/>
</dbReference>
<name>A0AAD9GPA7_9STRA</name>
<evidence type="ECO:0000256" key="12">
    <source>
        <dbReference type="ARBA" id="ARBA00023187"/>
    </source>
</evidence>
<evidence type="ECO:0000256" key="1">
    <source>
        <dbReference type="ARBA" id="ARBA00001946"/>
    </source>
</evidence>
<evidence type="ECO:0000256" key="6">
    <source>
        <dbReference type="ARBA" id="ARBA00009604"/>
    </source>
</evidence>
<keyword evidence="20" id="KW-1185">Reference proteome</keyword>
<dbReference type="SUPFAM" id="SSF53474">
    <property type="entry name" value="alpha/beta-Hydrolases"/>
    <property type="match status" value="3"/>
</dbReference>
<feature type="region of interest" description="Disordered" evidence="16">
    <location>
        <begin position="1"/>
        <end position="36"/>
    </location>
</feature>
<dbReference type="GO" id="GO:0006096">
    <property type="term" value="P:glycolytic process"/>
    <property type="evidence" value="ECO:0007669"/>
    <property type="project" value="UniProtKB-KW"/>
</dbReference>
<evidence type="ECO:0000256" key="17">
    <source>
        <dbReference type="SAM" id="Phobius"/>
    </source>
</evidence>
<dbReference type="Pfam" id="PF00169">
    <property type="entry name" value="PH"/>
    <property type="match status" value="1"/>
</dbReference>
<dbReference type="GO" id="GO:0000287">
    <property type="term" value="F:magnesium ion binding"/>
    <property type="evidence" value="ECO:0007669"/>
    <property type="project" value="InterPro"/>
</dbReference>
<keyword evidence="9" id="KW-0747">Spliceosome</keyword>
<dbReference type="GO" id="GO:0006397">
    <property type="term" value="P:mRNA processing"/>
    <property type="evidence" value="ECO:0007669"/>
    <property type="project" value="UniProtKB-KW"/>
</dbReference>
<dbReference type="PANTHER" id="PTHR11902:SF1">
    <property type="entry name" value="ENOLASE"/>
    <property type="match status" value="1"/>
</dbReference>
<feature type="active site" evidence="15">
    <location>
        <position position="3043"/>
    </location>
</feature>
<feature type="compositionally biased region" description="Polar residues" evidence="16">
    <location>
        <begin position="616"/>
        <end position="632"/>
    </location>
</feature>
<sequence length="3198" mass="358078">MAVKRQRSTSDDANPTATKKQAAHVQDDTEAYDEDAVDTELSSINNLLQEEETSQKQTWQIGKRVKKLVETHGNLPITKQLDAFFLWGTALARLASLNEDPTLADAAADKFQQMLKLSQDKEDEDAADAALGPVGFSLWGSSLLIVATETQSREVLDEALCKFQKAVEVDGGTSFETRFQFAKALKEGGDLVTFLEEDGGEQAKKHYYNRALQVCKKLEEIYKQEAAKQEEGGGQKATEELEEDEDDDKVTAGDFAEAKLLEAVLQGPMENQSSVEDFHRTLSLYQQAIYLSSDSAEPLMEMTNYLAARCLSRASLGGTPTLGEWTKLFDDLEAQYRSLLTDVGFDLEECREICKRKDTHDQEEPEEEEIDERVPHLLNTLGKGLAAFVRAFPETEDEADRHPKKQKQKRKKTNGGARFTHAVEVLRSAHHFHDKLGGYYLACLYASPAFENEEQCRTWLETADSYGSLEDEFDVQEFTTMHEKAWFKRLAQPPEQIEDIDSVNAGKSDDDEDTYDGDLLEFELDVDCQHFFDNMDVLLAQESPNDHRQSPLQLTPFVLNVISDLQDSGTCDKDQEPAISFCELLKEAQSAVKSERKVCHVTTAPRTSRRLKRQRTATTASSTNIETPMTRSSSRKLINRRLFQWSSSGLDGSHSRRHLGSLNGRRRANPRDTIKNARARSLELHSSHSLPTMKHARNHLRKHAHKFTSGRAVGYGAAYTLPVFLAVTGISLWVNSTHLQWLGLAHVFVLAKLVLLLVVHELLRPFCLSFKGVCSLTAQVGSAANTAILQFLKRGLQPKFPEWTLWYEWFQAIAFAAGQRNGGHILKMPNALAFRRNFELIGQLLGAFACWRHGNSLESFRYNGLEHLWLKTTTSSKTTANQRRVVVLYYHGGGYALFSPRFFVEFASRLLTQVQSQLLAAWGHKAIDVQILLANYRKLPEVTFPTPLDDAMVMYNYLVKHEKMSPKNIILAGDSAGAGLVLATLLRLRRARRTMPLAALCNCPYADLSADVAVSEFCFISKSMLDAIRDFCVADTPKSSWKEGAMLHTDLRGLPPLFIQAAEFDILHQQSLQLAKNARNHGVRVEVDVHSHMPHVFTLFPHFMMPQSSVGIERFAGFITRQLMPVRIPVQLPSMVNVSVLTSSMQSLLARFLRLWTDPDRRRTFLRWLFSGTSGAITVLLLLEASRGFCRTPLETMQLLAGISWTLGRITVQFVARGFKPKFPKWTLRYELLHGLMRSAATRFGERIVDVQHARVIRHHTAMFGTFLGWFARWKHGLRLESVRLNGLEHIWLKASSVEAKEKRRRLVVLFFHGGGYAVLSPRMYISFCSSLAGAIKKEIGADDVDVDVFLANYRKLPEHQFPVPAEDAVAMYEYLLQHEKLEPSQIILAGDSAGGGLVMSTLLRVRDGLSSWKLKLPLPLAAIVMCPLADLTWNEDEVDGQYCVLPLNMTAASVLSYHPTREDPSTWADASPVHCNLQGLPPVFLQAATFDTLFQHSVRLDAKAKADGVTNWETDIHEGVPHVFMVIPGYVLPYAHVGVQRMAAFAAKQFENGATRGKITSDVPVTAKAELVMEGVAGESSLSAAAYTIQSIHAREIIDSRGNPTVEVDLTLSGSAEIFRASVPSGASTGIHEAVELRDGGKRYAGKGVQQAVQNVKSVLAPKLIGADPTKQRDIDNLMREIDGTDNKGKLGANAILGVSLAVAKAGAAAKGVPLYQHFADLIGNKNLVLPVPSFNVINGGSHAGNKLAFQEFMLLPTGAESFSEAMVMGCEVYHQLKSVIKKKYGQDATNVGDEGGFAPNIQSNREGVELLMTAINRAGYDGKIGIGMDVASSEFLTKEGKYDLDFKTEGSTDLLTGEELGQLYKDLAKEFPIISIEDPFDQDDWTHYTSFTDGIGEKVQVVGDDLLCTNPKRIATALDKKACNALLLKVNQIGSVTESVDAVALAQKNGWGVMTSHRSGETEDSYIADLAVGLATGQIKTGAPCRSERLAKYNQLLRIEEALGSGAKYAGKHFRNPSKIDNSGETFVDTNTSEFPILGDNVSPVTPDGHPSMRSSHHRFSPNGGSKRKLAQSPLSQTQSSSSSLLAASSASNSLTDRLTMMNIPTQDLKGSVFYGWLWKRGQSFKTWKKRFFLLNGAALTYYTQCCVIASDVLGGGTQCLDLPVRGGLRVAKVELSDMTSFGLKITSYSGRVLYVQAGDQESREQWLKVLKEAPLARGEMMGQVPLRRTMASDLSTQRSYQAEGSSPYTHMAMSVLSSEDEDDAQDCDMQGYLYVRGGLLPGSKKRFMTLTDGHLTIRRSRSQRSSDPQEADKQFEVISATRWSGRPHGLCIRLENHKELYVYAEHDKSLREQSTPNQPPEETQRRIKNDELVIYGNDTTYNLNTLLHQNILQSAYFHELYKFRTYHEVVDEIYYRVDHAEPWSPGTARIPSTCFCLLHKFFLMRLTRKQMQGLLRHTDSPYIRVVGFLFLRFTCDPEELWTWFEPYLEDAEEFNASANPSVKTTIGEWLVSLLEENNYFGTILPRIPKKIEDGIKVKLLLFSRKKERAKENLAIVDRLKPGTKVRAMYADEENEPAMYDAVIDSVEEGNKFWVSFPAYGNTEKVSLGDIEFDKGNLRRGRSPSRSRSAGRSRSRSRGRDSRRDRDRPRNRSRDRNSRSDRRRGSRRDRSRSRRSRSRSRSASRDRRRRDRNRSRSRSHTRTKTSGDITGDLLQQVRERERRKAEAVGRDYASRPASYKGSLSLKLDRWTTRKRSRSPTKRDEVVVVQPGMSKGDDRRRSSSPSPEKARDADQRLKKLREMYGDASSRSKDDLLVGVIGVAFTVAGITSGLSGVCRSPWEAVSLAGEVSGAACWTVVRFVRRGFRPEFPKWTLRFELLRAVIRTVNELYGDRMVRDARHARVIRTQSEAVGSLLGWFYCQWYGRRMNAVELNGLEHLWIRAKDHHKSSAKRFVVMYVHGGAFSLLSPRFYSFFGVLLGVAMEREFAVRNEDAQVDIFLVNYHKTPEVCFPKQPQEIVAMYEYLVDHEGLSSDQVILAGDSAGGGLVMSALLRLRDAHKRLPLAGIVSSPFVDMSESIDPSSARNCILTRSIAKAARIVYHPTCSNRATWKDASAVHCDLHGLPPVFIQAATLDYLYQDSVRLAEKAKADGTEGWEMDVNEGVSHVFSLFPSWILPYSYVGVQKMAAFAVRKFLDE</sequence>
<dbReference type="InterPro" id="IPR013094">
    <property type="entry name" value="AB_hydrolase_3"/>
</dbReference>
<dbReference type="SFLD" id="SFLDG00178">
    <property type="entry name" value="enolase"/>
    <property type="match status" value="1"/>
</dbReference>
<dbReference type="FunFam" id="3.30.390.10:FF:000001">
    <property type="entry name" value="Enolase"/>
    <property type="match status" value="1"/>
</dbReference>
<dbReference type="InterPro" id="IPR033140">
    <property type="entry name" value="Lipase_GDXG_put_SER_AS"/>
</dbReference>
<dbReference type="Gene3D" id="2.30.30.140">
    <property type="match status" value="1"/>
</dbReference>
<dbReference type="GO" id="GO:0008380">
    <property type="term" value="P:RNA splicing"/>
    <property type="evidence" value="ECO:0007669"/>
    <property type="project" value="UniProtKB-KW"/>
</dbReference>
<feature type="region of interest" description="Disordered" evidence="16">
    <location>
        <begin position="2617"/>
        <end position="2796"/>
    </location>
</feature>
<comment type="subcellular location">
    <subcellularLocation>
        <location evidence="3">Cytoplasm</location>
    </subcellularLocation>
    <subcellularLocation>
        <location evidence="2">Nucleus</location>
    </subcellularLocation>
</comment>
<dbReference type="SMART" id="SM01193">
    <property type="entry name" value="Enolase_N"/>
    <property type="match status" value="1"/>
</dbReference>
<dbReference type="SUPFAM" id="SSF51604">
    <property type="entry name" value="Enolase C-terminal domain-like"/>
    <property type="match status" value="1"/>
</dbReference>
<evidence type="ECO:0000256" key="10">
    <source>
        <dbReference type="ARBA" id="ARBA00022842"/>
    </source>
</evidence>
<dbReference type="InterPro" id="IPR000941">
    <property type="entry name" value="Enolase"/>
</dbReference>
<dbReference type="InterPro" id="IPR020809">
    <property type="entry name" value="Enolase_CS"/>
</dbReference>
<dbReference type="Gene3D" id="2.30.29.30">
    <property type="entry name" value="Pleckstrin-homology domain (PH domain)/Phosphotyrosine-binding domain (PTB)"/>
    <property type="match status" value="2"/>
</dbReference>
<dbReference type="NCBIfam" id="TIGR01060">
    <property type="entry name" value="eno"/>
    <property type="match status" value="1"/>
</dbReference>
<dbReference type="InterPro" id="IPR011993">
    <property type="entry name" value="PH-like_dom_sf"/>
</dbReference>
<feature type="transmembrane region" description="Helical" evidence="17">
    <location>
        <begin position="712"/>
        <end position="733"/>
    </location>
</feature>
<dbReference type="SUPFAM" id="SSF50729">
    <property type="entry name" value="PH domain-like"/>
    <property type="match status" value="2"/>
</dbReference>
<feature type="compositionally biased region" description="Basic residues" evidence="16">
    <location>
        <begin position="2057"/>
        <end position="2072"/>
    </location>
</feature>
<keyword evidence="11" id="KW-0324">Glycolysis</keyword>
<evidence type="ECO:0000256" key="8">
    <source>
        <dbReference type="ARBA" id="ARBA00022664"/>
    </source>
</evidence>
<comment type="caution">
    <text evidence="19">The sequence shown here is derived from an EMBL/GenBank/DDBJ whole genome shotgun (WGS) entry which is preliminary data.</text>
</comment>
<feature type="region of interest" description="Disordered" evidence="16">
    <location>
        <begin position="395"/>
        <end position="415"/>
    </location>
</feature>
<evidence type="ECO:0000256" key="9">
    <source>
        <dbReference type="ARBA" id="ARBA00022728"/>
    </source>
</evidence>
<keyword evidence="17" id="KW-1133">Transmembrane helix</keyword>
<dbReference type="GO" id="GO:0004634">
    <property type="term" value="F:phosphopyruvate hydratase activity"/>
    <property type="evidence" value="ECO:0007669"/>
    <property type="project" value="UniProtKB-EC"/>
</dbReference>
<feature type="active site" evidence="15">
    <location>
        <position position="1393"/>
    </location>
</feature>
<dbReference type="Pfam" id="PF07859">
    <property type="entry name" value="Abhydrolase_3"/>
    <property type="match status" value="3"/>
</dbReference>
<evidence type="ECO:0000256" key="16">
    <source>
        <dbReference type="SAM" id="MobiDB-lite"/>
    </source>
</evidence>
<keyword evidence="17" id="KW-0472">Membrane</keyword>
<feature type="region of interest" description="Disordered" evidence="16">
    <location>
        <begin position="226"/>
        <end position="248"/>
    </location>
</feature>
<dbReference type="SFLD" id="SFLDF00002">
    <property type="entry name" value="enolase"/>
    <property type="match status" value="1"/>
</dbReference>
<feature type="active site" evidence="15">
    <location>
        <position position="975"/>
    </location>
</feature>
<dbReference type="GO" id="GO:0016787">
    <property type="term" value="F:hydrolase activity"/>
    <property type="evidence" value="ECO:0007669"/>
    <property type="project" value="InterPro"/>
</dbReference>
<dbReference type="SFLD" id="SFLDS00001">
    <property type="entry name" value="Enolase"/>
    <property type="match status" value="1"/>
</dbReference>
<feature type="region of interest" description="Disordered" evidence="16">
    <location>
        <begin position="2040"/>
        <end position="2086"/>
    </location>
</feature>
<comment type="pathway">
    <text evidence="4">Carbohydrate degradation; glycolysis; pyruvate from D-glyceraldehyde 3-phosphate: step 4/5.</text>
</comment>
<evidence type="ECO:0000256" key="4">
    <source>
        <dbReference type="ARBA" id="ARBA00005031"/>
    </source>
</evidence>
<dbReference type="PROSITE" id="PS00164">
    <property type="entry name" value="ENOLASE"/>
    <property type="match status" value="1"/>
</dbReference>
<evidence type="ECO:0000256" key="2">
    <source>
        <dbReference type="ARBA" id="ARBA00004123"/>
    </source>
</evidence>
<evidence type="ECO:0000256" key="3">
    <source>
        <dbReference type="ARBA" id="ARBA00004496"/>
    </source>
</evidence>
<dbReference type="PRINTS" id="PR00148">
    <property type="entry name" value="ENOLASE"/>
</dbReference>
<feature type="transmembrane region" description="Helical" evidence="17">
    <location>
        <begin position="739"/>
        <end position="759"/>
    </location>
</feature>
<protein>
    <recommendedName>
        <fullName evidence="7">phosphopyruvate hydratase</fullName>
        <ecNumber evidence="7">4.2.1.11</ecNumber>
    </recommendedName>
</protein>
<dbReference type="InterPro" id="IPR001849">
    <property type="entry name" value="PH_domain"/>
</dbReference>
<evidence type="ECO:0000313" key="20">
    <source>
        <dbReference type="Proteomes" id="UP001259832"/>
    </source>
</evidence>
<dbReference type="InterPro" id="IPR020810">
    <property type="entry name" value="Enolase_C"/>
</dbReference>
<gene>
    <name evidence="19" type="ORF">P3T76_006564</name>
</gene>
<dbReference type="SMART" id="SM01192">
    <property type="entry name" value="Enolase_C"/>
    <property type="match status" value="1"/>
</dbReference>
<dbReference type="InterPro" id="IPR029017">
    <property type="entry name" value="Enolase-like_N"/>
</dbReference>
<dbReference type="Pfam" id="PF00113">
    <property type="entry name" value="Enolase_C"/>
    <property type="match status" value="1"/>
</dbReference>
<reference evidence="19" key="1">
    <citation type="submission" date="2023-08" db="EMBL/GenBank/DDBJ databases">
        <title>Reference Genome Resource for the Citrus Pathogen Phytophthora citrophthora.</title>
        <authorList>
            <person name="Moller H."/>
            <person name="Coetzee B."/>
            <person name="Rose L.J."/>
            <person name="Van Niekerk J.M."/>
        </authorList>
    </citation>
    <scope>NUCLEOTIDE SEQUENCE</scope>
    <source>
        <strain evidence="19">STE-U-9442</strain>
    </source>
</reference>
<dbReference type="CDD" id="cd03313">
    <property type="entry name" value="enolase"/>
    <property type="match status" value="1"/>
</dbReference>
<feature type="compositionally biased region" description="Basic and acidic residues" evidence="16">
    <location>
        <begin position="2640"/>
        <end position="2662"/>
    </location>
</feature>
<feature type="region of interest" description="Disordered" evidence="16">
    <location>
        <begin position="653"/>
        <end position="673"/>
    </location>
</feature>
<dbReference type="InterPro" id="IPR029058">
    <property type="entry name" value="AB_hydrolase_fold"/>
</dbReference>
<accession>A0AAD9GPA7</accession>
<dbReference type="InterPro" id="IPR020811">
    <property type="entry name" value="Enolase_N"/>
</dbReference>
<dbReference type="PANTHER" id="PTHR11902">
    <property type="entry name" value="ENOLASE"/>
    <property type="match status" value="1"/>
</dbReference>
<dbReference type="HAMAP" id="MF_00318">
    <property type="entry name" value="Enolase"/>
    <property type="match status" value="1"/>
</dbReference>
<comment type="similarity">
    <text evidence="5">Belongs to the PRP38 family.</text>
</comment>
<feature type="compositionally biased region" description="Low complexity" evidence="16">
    <location>
        <begin position="2073"/>
        <end position="2086"/>
    </location>
</feature>
<evidence type="ECO:0000313" key="19">
    <source>
        <dbReference type="EMBL" id="KAK1942242.1"/>
    </source>
</evidence>
<keyword evidence="8" id="KW-0507">mRNA processing</keyword>
<feature type="compositionally biased region" description="Basic and acidic residues" evidence="16">
    <location>
        <begin position="2719"/>
        <end position="2735"/>
    </location>
</feature>
<dbReference type="Proteomes" id="UP001259832">
    <property type="component" value="Unassembled WGS sequence"/>
</dbReference>
<dbReference type="Pfam" id="PF03371">
    <property type="entry name" value="PRP38"/>
    <property type="match status" value="1"/>
</dbReference>
<dbReference type="EMBL" id="JASMQC010000010">
    <property type="protein sequence ID" value="KAK1942242.1"/>
    <property type="molecule type" value="Genomic_DNA"/>
</dbReference>
<dbReference type="SMART" id="SM00233">
    <property type="entry name" value="PH"/>
    <property type="match status" value="2"/>
</dbReference>
<dbReference type="SUPFAM" id="SSF54826">
    <property type="entry name" value="Enolase N-terminal domain-like"/>
    <property type="match status" value="1"/>
</dbReference>
<dbReference type="GO" id="GO:0005681">
    <property type="term" value="C:spliceosomal complex"/>
    <property type="evidence" value="ECO:0007669"/>
    <property type="project" value="UniProtKB-KW"/>
</dbReference>
<feature type="domain" description="PH" evidence="18">
    <location>
        <begin position="2113"/>
        <end position="2218"/>
    </location>
</feature>
<keyword evidence="10" id="KW-0460">Magnesium</keyword>
<dbReference type="GO" id="GO:0000015">
    <property type="term" value="C:phosphopyruvate hydratase complex"/>
    <property type="evidence" value="ECO:0007669"/>
    <property type="project" value="InterPro"/>
</dbReference>
<dbReference type="PROSITE" id="PS50003">
    <property type="entry name" value="PH_DOMAIN"/>
    <property type="match status" value="1"/>
</dbReference>
<feature type="region of interest" description="Disordered" evidence="16">
    <location>
        <begin position="601"/>
        <end position="633"/>
    </location>
</feature>
<evidence type="ECO:0000256" key="15">
    <source>
        <dbReference type="PROSITE-ProRule" id="PRU10038"/>
    </source>
</evidence>
<dbReference type="Gene3D" id="3.20.20.120">
    <property type="entry name" value="Enolase-like C-terminal domain"/>
    <property type="match status" value="1"/>
</dbReference>
<evidence type="ECO:0000256" key="7">
    <source>
        <dbReference type="ARBA" id="ARBA00012058"/>
    </source>
</evidence>
<dbReference type="EC" id="4.2.1.11" evidence="7"/>
<dbReference type="InterPro" id="IPR036849">
    <property type="entry name" value="Enolase-like_C_sf"/>
</dbReference>
<evidence type="ECO:0000256" key="5">
    <source>
        <dbReference type="ARBA" id="ARBA00006164"/>
    </source>
</evidence>
<comment type="cofactor">
    <cofactor evidence="1">
        <name>Mg(2+)</name>
        <dbReference type="ChEBI" id="CHEBI:18420"/>
    </cofactor>
</comment>
<dbReference type="InterPro" id="IPR005037">
    <property type="entry name" value="PRP38"/>
</dbReference>
<feature type="compositionally biased region" description="Basic and acidic residues" evidence="16">
    <location>
        <begin position="226"/>
        <end position="239"/>
    </location>
</feature>
<organism evidence="19 20">
    <name type="scientific">Phytophthora citrophthora</name>
    <dbReference type="NCBI Taxonomy" id="4793"/>
    <lineage>
        <taxon>Eukaryota</taxon>
        <taxon>Sar</taxon>
        <taxon>Stramenopiles</taxon>
        <taxon>Oomycota</taxon>
        <taxon>Peronosporomycetes</taxon>
        <taxon>Peronosporales</taxon>
        <taxon>Peronosporaceae</taxon>
        <taxon>Phytophthora</taxon>
    </lineage>
</organism>
<evidence type="ECO:0000256" key="13">
    <source>
        <dbReference type="ARBA" id="ARBA00023239"/>
    </source>
</evidence>
<feature type="compositionally biased region" description="Basic residues" evidence="16">
    <location>
        <begin position="2663"/>
        <end position="2705"/>
    </location>
</feature>
<feature type="compositionally biased region" description="Basic residues" evidence="16">
    <location>
        <begin position="655"/>
        <end position="668"/>
    </location>
</feature>